<protein>
    <submittedName>
        <fullName evidence="2">Uncharacterized protein</fullName>
    </submittedName>
</protein>
<dbReference type="AlphaFoldDB" id="A0A1X0QBN4"/>
<evidence type="ECO:0000313" key="2">
    <source>
        <dbReference type="EMBL" id="ORD97123.1"/>
    </source>
</evidence>
<reference evidence="2 3" key="1">
    <citation type="journal article" date="2017" name="Environ. Microbiol.">
        <title>Decay of the glycolytic pathway and adaptation to intranuclear parasitism within Enterocytozoonidae microsporidia.</title>
        <authorList>
            <person name="Wiredu Boakye D."/>
            <person name="Jaroenlak P."/>
            <person name="Prachumwat A."/>
            <person name="Williams T.A."/>
            <person name="Bateman K.S."/>
            <person name="Itsathitphaisarn O."/>
            <person name="Sritunyalucksana K."/>
            <person name="Paszkiewicz K.H."/>
            <person name="Moore K.A."/>
            <person name="Stentiford G.D."/>
            <person name="Williams B.A."/>
        </authorList>
    </citation>
    <scope>NUCLEOTIDE SEQUENCE [LARGE SCALE GENOMIC DNA]</scope>
    <source>
        <strain evidence="2 3">GB1</strain>
    </source>
</reference>
<proteinExistence type="predicted"/>
<dbReference type="Proteomes" id="UP000192356">
    <property type="component" value="Unassembled WGS sequence"/>
</dbReference>
<keyword evidence="1" id="KW-0812">Transmembrane</keyword>
<accession>A0A1X0QBN4</accession>
<keyword evidence="1" id="KW-1133">Transmembrane helix</keyword>
<organism evidence="2 3">
    <name type="scientific">Hepatospora eriocheir</name>
    <dbReference type="NCBI Taxonomy" id="1081669"/>
    <lineage>
        <taxon>Eukaryota</taxon>
        <taxon>Fungi</taxon>
        <taxon>Fungi incertae sedis</taxon>
        <taxon>Microsporidia</taxon>
        <taxon>Hepatosporidae</taxon>
        <taxon>Hepatospora</taxon>
    </lineage>
</organism>
<feature type="transmembrane region" description="Helical" evidence="1">
    <location>
        <begin position="65"/>
        <end position="85"/>
    </location>
</feature>
<sequence>MAVFQYFTDPLLSPEINKLLFLENKSFLIGKLCPCNIVSKLKNSPFHIVISPELDPDNSLLPSGIQTMLFTGLLCLLIHICINCIG</sequence>
<name>A0A1X0QBN4_9MICR</name>
<dbReference type="VEuPathDB" id="MicrosporidiaDB:HERIO_998"/>
<gene>
    <name evidence="2" type="ORF">HERIO_998</name>
</gene>
<dbReference type="EMBL" id="LVKB01000040">
    <property type="protein sequence ID" value="ORD97123.1"/>
    <property type="molecule type" value="Genomic_DNA"/>
</dbReference>
<keyword evidence="3" id="KW-1185">Reference proteome</keyword>
<comment type="caution">
    <text evidence="2">The sequence shown here is derived from an EMBL/GenBank/DDBJ whole genome shotgun (WGS) entry which is preliminary data.</text>
</comment>
<evidence type="ECO:0000313" key="3">
    <source>
        <dbReference type="Proteomes" id="UP000192356"/>
    </source>
</evidence>
<keyword evidence="1" id="KW-0472">Membrane</keyword>
<evidence type="ECO:0000256" key="1">
    <source>
        <dbReference type="SAM" id="Phobius"/>
    </source>
</evidence>